<keyword evidence="3 9" id="KW-0732">Signal</keyword>
<dbReference type="PROSITE" id="PS50011">
    <property type="entry name" value="PROTEIN_KINASE_DOM"/>
    <property type="match status" value="1"/>
</dbReference>
<dbReference type="Pfam" id="PF07714">
    <property type="entry name" value="PK_Tyr_Ser-Thr"/>
    <property type="match status" value="1"/>
</dbReference>
<feature type="binding site" evidence="8">
    <location>
        <position position="527"/>
    </location>
    <ligand>
        <name>ATP</name>
        <dbReference type="ChEBI" id="CHEBI:30616"/>
    </ligand>
</feature>
<comment type="catalytic activity">
    <reaction evidence="6">
        <text>L-threonyl-[protein] + ATP = O-phospho-L-threonyl-[protein] + ADP + H(+)</text>
        <dbReference type="Rhea" id="RHEA:46608"/>
        <dbReference type="Rhea" id="RHEA-COMP:11060"/>
        <dbReference type="Rhea" id="RHEA-COMP:11605"/>
        <dbReference type="ChEBI" id="CHEBI:15378"/>
        <dbReference type="ChEBI" id="CHEBI:30013"/>
        <dbReference type="ChEBI" id="CHEBI:30616"/>
        <dbReference type="ChEBI" id="CHEBI:61977"/>
        <dbReference type="ChEBI" id="CHEBI:456216"/>
        <dbReference type="EC" id="2.7.11.1"/>
    </reaction>
</comment>
<evidence type="ECO:0000256" key="1">
    <source>
        <dbReference type="ARBA" id="ARBA00004479"/>
    </source>
</evidence>
<dbReference type="GO" id="GO:0048544">
    <property type="term" value="P:recognition of pollen"/>
    <property type="evidence" value="ECO:0007669"/>
    <property type="project" value="InterPro"/>
</dbReference>
<accession>A0A811QTG7</accession>
<comment type="subcellular location">
    <subcellularLocation>
        <location evidence="1">Membrane</location>
        <topology evidence="1">Single-pass type I membrane protein</topology>
    </subcellularLocation>
</comment>
<dbReference type="InterPro" id="IPR001245">
    <property type="entry name" value="Ser-Thr/Tyr_kinase_cat_dom"/>
</dbReference>
<dbReference type="FunFam" id="2.90.10.10:FF:000014">
    <property type="entry name" value="Serine/threonine-protein kinase"/>
    <property type="match status" value="1"/>
</dbReference>
<dbReference type="Pfam" id="PF00954">
    <property type="entry name" value="S_locus_glycop"/>
    <property type="match status" value="1"/>
</dbReference>
<evidence type="ECO:0000313" key="14">
    <source>
        <dbReference type="Proteomes" id="UP000604825"/>
    </source>
</evidence>
<evidence type="ECO:0000256" key="9">
    <source>
        <dbReference type="SAM" id="SignalP"/>
    </source>
</evidence>
<dbReference type="Pfam" id="PF08276">
    <property type="entry name" value="PAN_2"/>
    <property type="match status" value="1"/>
</dbReference>
<feature type="chain" id="PRO_5032831527" description="non-specific serine/threonine protein kinase" evidence="9">
    <location>
        <begin position="21"/>
        <end position="589"/>
    </location>
</feature>
<dbReference type="SMART" id="SM00108">
    <property type="entry name" value="B_lectin"/>
    <property type="match status" value="1"/>
</dbReference>
<keyword evidence="8" id="KW-0547">Nucleotide-binding</keyword>
<evidence type="ECO:0000256" key="3">
    <source>
        <dbReference type="ARBA" id="ARBA00022729"/>
    </source>
</evidence>
<dbReference type="CDD" id="cd01098">
    <property type="entry name" value="PAN_AP_plant"/>
    <property type="match status" value="1"/>
</dbReference>
<evidence type="ECO:0000256" key="4">
    <source>
        <dbReference type="ARBA" id="ARBA00023157"/>
    </source>
</evidence>
<keyword evidence="8" id="KW-0067">ATP-binding</keyword>
<dbReference type="OrthoDB" id="660360at2759"/>
<name>A0A811QTG7_9POAL</name>
<dbReference type="GO" id="GO:0016020">
    <property type="term" value="C:membrane"/>
    <property type="evidence" value="ECO:0007669"/>
    <property type="project" value="UniProtKB-SubCell"/>
</dbReference>
<evidence type="ECO:0000259" key="10">
    <source>
        <dbReference type="PROSITE" id="PS50011"/>
    </source>
</evidence>
<dbReference type="GO" id="GO:0005524">
    <property type="term" value="F:ATP binding"/>
    <property type="evidence" value="ECO:0007669"/>
    <property type="project" value="UniProtKB-UniRule"/>
</dbReference>
<dbReference type="GO" id="GO:0051707">
    <property type="term" value="P:response to other organism"/>
    <property type="evidence" value="ECO:0007669"/>
    <property type="project" value="UniProtKB-ARBA"/>
</dbReference>
<keyword evidence="14" id="KW-1185">Reference proteome</keyword>
<dbReference type="Gene3D" id="2.90.10.10">
    <property type="entry name" value="Bulb-type lectin domain"/>
    <property type="match status" value="1"/>
</dbReference>
<evidence type="ECO:0000256" key="2">
    <source>
        <dbReference type="ARBA" id="ARBA00012513"/>
    </source>
</evidence>
<keyword evidence="5" id="KW-0675">Receptor</keyword>
<feature type="domain" description="Protein kinase" evidence="10">
    <location>
        <begin position="499"/>
        <end position="589"/>
    </location>
</feature>
<evidence type="ECO:0000256" key="6">
    <source>
        <dbReference type="ARBA" id="ARBA00047899"/>
    </source>
</evidence>
<evidence type="ECO:0000256" key="8">
    <source>
        <dbReference type="PROSITE-ProRule" id="PRU10141"/>
    </source>
</evidence>
<dbReference type="InterPro" id="IPR003609">
    <property type="entry name" value="Pan_app"/>
</dbReference>
<dbReference type="PANTHER" id="PTHR32444:SF142">
    <property type="entry name" value="RECEPTOR-LIKE SERINE_THREONINE-PROTEIN KINASE"/>
    <property type="match status" value="1"/>
</dbReference>
<keyword evidence="4" id="KW-1015">Disulfide bond</keyword>
<dbReference type="InterPro" id="IPR036426">
    <property type="entry name" value="Bulb-type_lectin_dom_sf"/>
</dbReference>
<dbReference type="PROSITE" id="PS00107">
    <property type="entry name" value="PROTEIN_KINASE_ATP"/>
    <property type="match status" value="1"/>
</dbReference>
<dbReference type="AlphaFoldDB" id="A0A811QTG7"/>
<dbReference type="InterPro" id="IPR000719">
    <property type="entry name" value="Prot_kinase_dom"/>
</dbReference>
<evidence type="ECO:0000256" key="5">
    <source>
        <dbReference type="ARBA" id="ARBA00023170"/>
    </source>
</evidence>
<comment type="caution">
    <text evidence="13">The sequence shown here is derived from an EMBL/GenBank/DDBJ whole genome shotgun (WGS) entry which is preliminary data.</text>
</comment>
<dbReference type="EMBL" id="CAJGYO010000011">
    <property type="protein sequence ID" value="CAD6259465.1"/>
    <property type="molecule type" value="Genomic_DNA"/>
</dbReference>
<dbReference type="InterPro" id="IPR000858">
    <property type="entry name" value="S_locus_glycoprot_dom"/>
</dbReference>
<dbReference type="Gene3D" id="3.30.200.20">
    <property type="entry name" value="Phosphorylase Kinase, domain 1"/>
    <property type="match status" value="1"/>
</dbReference>
<dbReference type="InterPro" id="IPR011009">
    <property type="entry name" value="Kinase-like_dom_sf"/>
</dbReference>
<dbReference type="EC" id="2.7.11.1" evidence="2"/>
<dbReference type="Pfam" id="PF01453">
    <property type="entry name" value="B_lectin"/>
    <property type="match status" value="1"/>
</dbReference>
<dbReference type="SMART" id="SM00473">
    <property type="entry name" value="PAN_AP"/>
    <property type="match status" value="1"/>
</dbReference>
<dbReference type="FunFam" id="3.30.200.20:FF:000402">
    <property type="entry name" value="Serine/threonine-protein kinase"/>
    <property type="match status" value="1"/>
</dbReference>
<dbReference type="Proteomes" id="UP000604825">
    <property type="component" value="Unassembled WGS sequence"/>
</dbReference>
<evidence type="ECO:0000259" key="11">
    <source>
        <dbReference type="PROSITE" id="PS50927"/>
    </source>
</evidence>
<dbReference type="SUPFAM" id="SSF51110">
    <property type="entry name" value="alpha-D-mannose-specific plant lectins"/>
    <property type="match status" value="1"/>
</dbReference>
<dbReference type="GO" id="GO:0004674">
    <property type="term" value="F:protein serine/threonine kinase activity"/>
    <property type="evidence" value="ECO:0007669"/>
    <property type="project" value="UniProtKB-EC"/>
</dbReference>
<proteinExistence type="predicted"/>
<evidence type="ECO:0000259" key="12">
    <source>
        <dbReference type="PROSITE" id="PS50948"/>
    </source>
</evidence>
<dbReference type="InterPro" id="IPR017441">
    <property type="entry name" value="Protein_kinase_ATP_BS"/>
</dbReference>
<dbReference type="SUPFAM" id="SSF56112">
    <property type="entry name" value="Protein kinase-like (PK-like)"/>
    <property type="match status" value="1"/>
</dbReference>
<feature type="domain" description="Bulb-type lectin" evidence="11">
    <location>
        <begin position="21"/>
        <end position="146"/>
    </location>
</feature>
<comment type="catalytic activity">
    <reaction evidence="7">
        <text>L-seryl-[protein] + ATP = O-phospho-L-seryl-[protein] + ADP + H(+)</text>
        <dbReference type="Rhea" id="RHEA:17989"/>
        <dbReference type="Rhea" id="RHEA-COMP:9863"/>
        <dbReference type="Rhea" id="RHEA-COMP:11604"/>
        <dbReference type="ChEBI" id="CHEBI:15378"/>
        <dbReference type="ChEBI" id="CHEBI:29999"/>
        <dbReference type="ChEBI" id="CHEBI:30616"/>
        <dbReference type="ChEBI" id="CHEBI:83421"/>
        <dbReference type="ChEBI" id="CHEBI:456216"/>
        <dbReference type="EC" id="2.7.11.1"/>
    </reaction>
</comment>
<protein>
    <recommendedName>
        <fullName evidence="2">non-specific serine/threonine protein kinase</fullName>
        <ecNumber evidence="2">2.7.11.1</ecNumber>
    </recommendedName>
</protein>
<evidence type="ECO:0000313" key="13">
    <source>
        <dbReference type="EMBL" id="CAD6259465.1"/>
    </source>
</evidence>
<dbReference type="InterPro" id="IPR001480">
    <property type="entry name" value="Bulb-type_lectin_dom"/>
</dbReference>
<feature type="signal peptide" evidence="9">
    <location>
        <begin position="1"/>
        <end position="20"/>
    </location>
</feature>
<gene>
    <name evidence="13" type="ORF">NCGR_LOCUS42902</name>
</gene>
<reference evidence="13" key="1">
    <citation type="submission" date="2020-10" db="EMBL/GenBank/DDBJ databases">
        <authorList>
            <person name="Han B."/>
            <person name="Lu T."/>
            <person name="Zhao Q."/>
            <person name="Huang X."/>
            <person name="Zhao Y."/>
        </authorList>
    </citation>
    <scope>NUCLEOTIDE SEQUENCE</scope>
</reference>
<dbReference type="PROSITE" id="PS50948">
    <property type="entry name" value="PAN"/>
    <property type="match status" value="1"/>
</dbReference>
<feature type="domain" description="Apple" evidence="12">
    <location>
        <begin position="333"/>
        <end position="416"/>
    </location>
</feature>
<dbReference type="CDD" id="cd00028">
    <property type="entry name" value="B_lectin"/>
    <property type="match status" value="1"/>
</dbReference>
<organism evidence="13 14">
    <name type="scientific">Miscanthus lutarioriparius</name>
    <dbReference type="NCBI Taxonomy" id="422564"/>
    <lineage>
        <taxon>Eukaryota</taxon>
        <taxon>Viridiplantae</taxon>
        <taxon>Streptophyta</taxon>
        <taxon>Embryophyta</taxon>
        <taxon>Tracheophyta</taxon>
        <taxon>Spermatophyta</taxon>
        <taxon>Magnoliopsida</taxon>
        <taxon>Liliopsida</taxon>
        <taxon>Poales</taxon>
        <taxon>Poaceae</taxon>
        <taxon>PACMAD clade</taxon>
        <taxon>Panicoideae</taxon>
        <taxon>Andropogonodae</taxon>
        <taxon>Andropogoneae</taxon>
        <taxon>Saccharinae</taxon>
        <taxon>Miscanthus</taxon>
    </lineage>
</organism>
<dbReference type="PANTHER" id="PTHR32444">
    <property type="entry name" value="BULB-TYPE LECTIN DOMAIN-CONTAINING PROTEIN"/>
    <property type="match status" value="1"/>
</dbReference>
<dbReference type="PROSITE" id="PS50927">
    <property type="entry name" value="BULB_LECTIN"/>
    <property type="match status" value="1"/>
</dbReference>
<evidence type="ECO:0000256" key="7">
    <source>
        <dbReference type="ARBA" id="ARBA00048679"/>
    </source>
</evidence>
<sequence>MACFPLFFLIFLILGSFCQSKDQLTQVNPLSPSDMIVSKGGDFALGFFSPNNSNRSLYLGIWYHNIPKRTVVWVANRDSPVTNPSSAKLAIISSPEMVLSDSKGHTLWTTANTTITGGAEVIVVLLNSGNLVLRLLNGTEVWQSFDHPTDTMLPNMRFVLSYKGQVARRLIAWKGHDDPSTGDFSYSLDPNTHLQDVIWHNTAPYCRTNVFSDMWVGGAVQKNQRPSWVLYQTRVSTEDELYLIYSVSNDAPYTRLLIGNTGKLSFQSWNNNTLSWTVIDEAPTGCDFYASCGPFGYCDFTEKLPMCRCFDGFEPIDNFNSSRGCQRKEVLKCQEENHFVTLPGMKVPDKFLHIRNRSLDQCAAECSRNCSCIAYAYADMSGAGTMTDMSRCLVWYGDLVDMRKETSGENLYLRLSDANSLAQNKKDIEKILPRFIACLLLLSGTALVWRCKYRGKRHKKEAQKRMMLEYLRSTDETGDMNIEFPFYSFKDIVVATDNFSDSNMLGKGGFGKVYKGLLDGTKEVAIKRLSKGSGQGVEEFRNEVVLIAKLQHKNLVKLLGCSIHEVEKLLVYEYLPNKSLDYFIFGKLN</sequence>